<protein>
    <recommendedName>
        <fullName evidence="3">histidine kinase</fullName>
        <ecNumber evidence="3">2.7.13.3</ecNumber>
    </recommendedName>
</protein>
<evidence type="ECO:0000256" key="4">
    <source>
        <dbReference type="ARBA" id="ARBA00022553"/>
    </source>
</evidence>
<dbReference type="RefSeq" id="WP_090537244.1">
    <property type="nucleotide sequence ID" value="NZ_FOYD01000002.1"/>
</dbReference>
<dbReference type="InterPro" id="IPR050428">
    <property type="entry name" value="TCS_sensor_his_kinase"/>
</dbReference>
<evidence type="ECO:0000256" key="1">
    <source>
        <dbReference type="ARBA" id="ARBA00000085"/>
    </source>
</evidence>
<dbReference type="InterPro" id="IPR003660">
    <property type="entry name" value="HAMP_dom"/>
</dbReference>
<dbReference type="PRINTS" id="PR00344">
    <property type="entry name" value="BCTRLSENSOR"/>
</dbReference>
<dbReference type="Gene3D" id="3.30.565.10">
    <property type="entry name" value="Histidine kinase-like ATPase, C-terminal domain"/>
    <property type="match status" value="1"/>
</dbReference>
<dbReference type="STRING" id="1002526.SAMN05216578_102198"/>
<reference evidence="13 14" key="1">
    <citation type="submission" date="2016-10" db="EMBL/GenBank/DDBJ databases">
        <authorList>
            <person name="de Groot N.N."/>
        </authorList>
    </citation>
    <scope>NUCLEOTIDE SEQUENCE [LARGE SCALE GENOMIC DNA]</scope>
    <source>
        <strain evidence="13 14">JCM 18415</strain>
    </source>
</reference>
<dbReference type="Gene3D" id="1.10.287.130">
    <property type="match status" value="1"/>
</dbReference>
<dbReference type="InterPro" id="IPR036097">
    <property type="entry name" value="HisK_dim/P_sf"/>
</dbReference>
<dbReference type="SUPFAM" id="SSF55874">
    <property type="entry name" value="ATPase domain of HSP90 chaperone/DNA topoisomerase II/histidine kinase"/>
    <property type="match status" value="1"/>
</dbReference>
<keyword evidence="4" id="KW-0597">Phosphoprotein</keyword>
<dbReference type="SUPFAM" id="SSF47384">
    <property type="entry name" value="Homodimeric domain of signal transducing histidine kinase"/>
    <property type="match status" value="1"/>
</dbReference>
<keyword evidence="9" id="KW-0902">Two-component regulatory system</keyword>
<dbReference type="PROSITE" id="PS50885">
    <property type="entry name" value="HAMP"/>
    <property type="match status" value="1"/>
</dbReference>
<feature type="domain" description="HAMP" evidence="12">
    <location>
        <begin position="176"/>
        <end position="227"/>
    </location>
</feature>
<dbReference type="InterPro" id="IPR005467">
    <property type="entry name" value="His_kinase_dom"/>
</dbReference>
<name>A0A1I6AKY8_9GAMM</name>
<dbReference type="AlphaFoldDB" id="A0A1I6AKY8"/>
<dbReference type="InterPro" id="IPR003594">
    <property type="entry name" value="HATPase_dom"/>
</dbReference>
<keyword evidence="8" id="KW-1133">Transmembrane helix</keyword>
<dbReference type="OrthoDB" id="9809567at2"/>
<keyword evidence="5" id="KW-0808">Transferase</keyword>
<dbReference type="Proteomes" id="UP000242815">
    <property type="component" value="Unassembled WGS sequence"/>
</dbReference>
<evidence type="ECO:0000313" key="13">
    <source>
        <dbReference type="EMBL" id="SFQ69381.1"/>
    </source>
</evidence>
<evidence type="ECO:0000256" key="9">
    <source>
        <dbReference type="ARBA" id="ARBA00023012"/>
    </source>
</evidence>
<evidence type="ECO:0000256" key="8">
    <source>
        <dbReference type="ARBA" id="ARBA00022989"/>
    </source>
</evidence>
<evidence type="ECO:0000256" key="3">
    <source>
        <dbReference type="ARBA" id="ARBA00012438"/>
    </source>
</evidence>
<dbReference type="Pfam" id="PF02518">
    <property type="entry name" value="HATPase_c"/>
    <property type="match status" value="1"/>
</dbReference>
<evidence type="ECO:0000256" key="2">
    <source>
        <dbReference type="ARBA" id="ARBA00004370"/>
    </source>
</evidence>
<dbReference type="PROSITE" id="PS50109">
    <property type="entry name" value="HIS_KIN"/>
    <property type="match status" value="1"/>
</dbReference>
<dbReference type="GO" id="GO:0000155">
    <property type="term" value="F:phosphorelay sensor kinase activity"/>
    <property type="evidence" value="ECO:0007669"/>
    <property type="project" value="InterPro"/>
</dbReference>
<dbReference type="EMBL" id="FOYD01000002">
    <property type="protein sequence ID" value="SFQ69381.1"/>
    <property type="molecule type" value="Genomic_DNA"/>
</dbReference>
<comment type="catalytic activity">
    <reaction evidence="1">
        <text>ATP + protein L-histidine = ADP + protein N-phospho-L-histidine.</text>
        <dbReference type="EC" id="2.7.13.3"/>
    </reaction>
</comment>
<evidence type="ECO:0000259" key="12">
    <source>
        <dbReference type="PROSITE" id="PS50885"/>
    </source>
</evidence>
<keyword evidence="7 13" id="KW-0418">Kinase</keyword>
<dbReference type="PANTHER" id="PTHR45436:SF5">
    <property type="entry name" value="SENSOR HISTIDINE KINASE TRCS"/>
    <property type="match status" value="1"/>
</dbReference>
<dbReference type="InterPro" id="IPR036890">
    <property type="entry name" value="HATPase_C_sf"/>
</dbReference>
<gene>
    <name evidence="13" type="ORF">SAMN05216578_102198</name>
</gene>
<feature type="domain" description="Histidine kinase" evidence="11">
    <location>
        <begin position="235"/>
        <end position="436"/>
    </location>
</feature>
<evidence type="ECO:0000256" key="5">
    <source>
        <dbReference type="ARBA" id="ARBA00022679"/>
    </source>
</evidence>
<comment type="subcellular location">
    <subcellularLocation>
        <location evidence="2">Membrane</location>
    </subcellularLocation>
</comment>
<evidence type="ECO:0000313" key="14">
    <source>
        <dbReference type="Proteomes" id="UP000242815"/>
    </source>
</evidence>
<dbReference type="GO" id="GO:0005886">
    <property type="term" value="C:plasma membrane"/>
    <property type="evidence" value="ECO:0007669"/>
    <property type="project" value="TreeGrafter"/>
</dbReference>
<dbReference type="PANTHER" id="PTHR45436">
    <property type="entry name" value="SENSOR HISTIDINE KINASE YKOH"/>
    <property type="match status" value="1"/>
</dbReference>
<evidence type="ECO:0000256" key="6">
    <source>
        <dbReference type="ARBA" id="ARBA00022692"/>
    </source>
</evidence>
<keyword evidence="10" id="KW-0472">Membrane</keyword>
<evidence type="ECO:0000256" key="10">
    <source>
        <dbReference type="ARBA" id="ARBA00023136"/>
    </source>
</evidence>
<dbReference type="InterPro" id="IPR004358">
    <property type="entry name" value="Sig_transdc_His_kin-like_C"/>
</dbReference>
<keyword evidence="6" id="KW-0812">Transmembrane</keyword>
<dbReference type="SMART" id="SM00387">
    <property type="entry name" value="HATPase_c"/>
    <property type="match status" value="1"/>
</dbReference>
<sequence>MNSISRRLGGGLLLVLLLTVTLVGQGAVWVFDRALRDYLSSDLQREADALLAAVTSGPQGLYLDTGRVSPDYMRLYSGRYFIVEAGPHRWRSRSLWDQRLPMPLDSADHTLQPGPSGQQLLVRSEQFNKLGQSVEISVALDYQPLLEAFARARVWLWGLGGLAVLISLAVQQLLLRKALRPLRQARQELAEWQAGQRLQLSDQVPQELLPLVQEVNHLGAQLERIIQRARKGVGDLSHGLKTPLAVVERLLIKEVLDAGDREVLHQQIEQIRRQLERALQRARLAPERQLTRRFSAAEDLPWLCTSVQQAHGERVRIEHPDLQGETPWPFEREDMLELLGNLLDNACKWARSRVRLEWQVTEQGLLLSVEDDGPGISEADRQRVLQRGVRLDEAVTGHGLGLDIVGDLVEVYNGDLQLQKSPLGGLAVQVHLPFPHQP</sequence>
<evidence type="ECO:0000256" key="7">
    <source>
        <dbReference type="ARBA" id="ARBA00022777"/>
    </source>
</evidence>
<evidence type="ECO:0000259" key="11">
    <source>
        <dbReference type="PROSITE" id="PS50109"/>
    </source>
</evidence>
<proteinExistence type="predicted"/>
<accession>A0A1I6AKY8</accession>
<dbReference type="EC" id="2.7.13.3" evidence="3"/>
<organism evidence="13 14">
    <name type="scientific">Halopseudomonas formosensis</name>
    <dbReference type="NCBI Taxonomy" id="1002526"/>
    <lineage>
        <taxon>Bacteria</taxon>
        <taxon>Pseudomonadati</taxon>
        <taxon>Pseudomonadota</taxon>
        <taxon>Gammaproteobacteria</taxon>
        <taxon>Pseudomonadales</taxon>
        <taxon>Pseudomonadaceae</taxon>
        <taxon>Halopseudomonas</taxon>
    </lineage>
</organism>